<comment type="caution">
    <text evidence="1">The sequence shown here is derived from an EMBL/GenBank/DDBJ whole genome shotgun (WGS) entry which is preliminary data.</text>
</comment>
<dbReference type="HOGENOM" id="CLU_177063_0_0_10"/>
<accession>C2FU74</accession>
<evidence type="ECO:0000313" key="2">
    <source>
        <dbReference type="Proteomes" id="UP000006241"/>
    </source>
</evidence>
<gene>
    <name evidence="1" type="ORF">HMPREF0765_0880</name>
</gene>
<evidence type="ECO:0000313" key="1">
    <source>
        <dbReference type="EMBL" id="EEI93452.1"/>
    </source>
</evidence>
<protein>
    <submittedName>
        <fullName evidence="1">Uncharacterized protein</fullName>
    </submittedName>
</protein>
<organism evidence="1 2">
    <name type="scientific">Sphingobacterium spiritivorum ATCC 33300</name>
    <dbReference type="NCBI Taxonomy" id="525372"/>
    <lineage>
        <taxon>Bacteria</taxon>
        <taxon>Pseudomonadati</taxon>
        <taxon>Bacteroidota</taxon>
        <taxon>Sphingobacteriia</taxon>
        <taxon>Sphingobacteriales</taxon>
        <taxon>Sphingobacteriaceae</taxon>
        <taxon>Sphingobacterium</taxon>
    </lineage>
</organism>
<reference evidence="1 2" key="1">
    <citation type="submission" date="2009-01" db="EMBL/GenBank/DDBJ databases">
        <authorList>
            <person name="Qin X."/>
            <person name="Bachman B."/>
            <person name="Battles P."/>
            <person name="Bell A."/>
            <person name="Bess C."/>
            <person name="Bickham C."/>
            <person name="Chaboub L."/>
            <person name="Chen D."/>
            <person name="Coyle M."/>
            <person name="Deiros D.R."/>
            <person name="Dinh H."/>
            <person name="Forbes L."/>
            <person name="Fowler G."/>
            <person name="Francisco L."/>
            <person name="Fu Q."/>
            <person name="Gubbala S."/>
            <person name="Hale W."/>
            <person name="Han Y."/>
            <person name="Hemphill L."/>
            <person name="Highlander S.K."/>
            <person name="Hirani K."/>
            <person name="Hogues M."/>
            <person name="Jackson L."/>
            <person name="Jakkamsetti A."/>
            <person name="Javaid M."/>
            <person name="Jiang H."/>
            <person name="Korchina V."/>
            <person name="Kovar C."/>
            <person name="Lara F."/>
            <person name="Lee S."/>
            <person name="Mata R."/>
            <person name="Mathew T."/>
            <person name="Moen C."/>
            <person name="Morales K."/>
            <person name="Munidasa M."/>
            <person name="Nazareth L."/>
            <person name="Ngo R."/>
            <person name="Nguyen L."/>
            <person name="Okwuonu G."/>
            <person name="Ongeri F."/>
            <person name="Patil S."/>
            <person name="Petrosino J."/>
            <person name="Pham C."/>
            <person name="Pham P."/>
            <person name="Pu L.-L."/>
            <person name="Puazo M."/>
            <person name="Raj R."/>
            <person name="Reid J."/>
            <person name="Rouhana J."/>
            <person name="Saada N."/>
            <person name="Shang Y."/>
            <person name="Simmons D."/>
            <person name="Thornton R."/>
            <person name="Warren J."/>
            <person name="Weissenberger G."/>
            <person name="Zhang J."/>
            <person name="Zhang L."/>
            <person name="Zhou C."/>
            <person name="Zhu D."/>
            <person name="Muzny D."/>
            <person name="Worley K."/>
            <person name="Gibbs R."/>
        </authorList>
    </citation>
    <scope>NUCLEOTIDE SEQUENCE [LARGE SCALE GENOMIC DNA]</scope>
    <source>
        <strain evidence="1 2">ATCC 33300</strain>
    </source>
</reference>
<proteinExistence type="predicted"/>
<dbReference type="Proteomes" id="UP000006241">
    <property type="component" value="Unassembled WGS sequence"/>
</dbReference>
<dbReference type="RefSeq" id="WP_003005837.1">
    <property type="nucleotide sequence ID" value="NZ_GG668631.1"/>
</dbReference>
<sequence>MKGYTITINKKNINVGVQNGLVLLIYDIGSKDTSNSIRVSGIDNGIGQHLKWENISIQEGDKIRITACDVDDSVPPVSREIIDPQEILKEYNDLKKILTEEGIIK</sequence>
<dbReference type="AlphaFoldDB" id="C2FU74"/>
<name>C2FU74_SPHSI</name>
<dbReference type="EMBL" id="ACHB01000021">
    <property type="protein sequence ID" value="EEI93452.1"/>
    <property type="molecule type" value="Genomic_DNA"/>
</dbReference>